<dbReference type="STRING" id="1502745.SAMN02799620_05742"/>
<feature type="compositionally biased region" description="Basic and acidic residues" evidence="1">
    <location>
        <begin position="114"/>
        <end position="124"/>
    </location>
</feature>
<feature type="compositionally biased region" description="Acidic residues" evidence="1">
    <location>
        <begin position="291"/>
        <end position="305"/>
    </location>
</feature>
<feature type="compositionally biased region" description="Acidic residues" evidence="1">
    <location>
        <begin position="163"/>
        <end position="173"/>
    </location>
</feature>
<feature type="region of interest" description="Disordered" evidence="1">
    <location>
        <begin position="145"/>
        <end position="176"/>
    </location>
</feature>
<evidence type="ECO:0000313" key="3">
    <source>
        <dbReference type="Proteomes" id="UP000199707"/>
    </source>
</evidence>
<evidence type="ECO:0000256" key="1">
    <source>
        <dbReference type="SAM" id="MobiDB-lite"/>
    </source>
</evidence>
<evidence type="ECO:0000313" key="2">
    <source>
        <dbReference type="EMBL" id="SCX32920.1"/>
    </source>
</evidence>
<gene>
    <name evidence="2" type="ORF">SAMN02799620_05742</name>
</gene>
<organism evidence="2 3">
    <name type="scientific">Mycolicibacterium fluoranthenivorans</name>
    <dbReference type="NCBI Taxonomy" id="258505"/>
    <lineage>
        <taxon>Bacteria</taxon>
        <taxon>Bacillati</taxon>
        <taxon>Actinomycetota</taxon>
        <taxon>Actinomycetes</taxon>
        <taxon>Mycobacteriales</taxon>
        <taxon>Mycobacteriaceae</taxon>
        <taxon>Mycolicibacterium</taxon>
    </lineage>
</organism>
<feature type="compositionally biased region" description="Polar residues" evidence="1">
    <location>
        <begin position="148"/>
        <end position="158"/>
    </location>
</feature>
<dbReference type="EMBL" id="FMUB01000016">
    <property type="protein sequence ID" value="SCX32920.1"/>
    <property type="molecule type" value="Genomic_DNA"/>
</dbReference>
<feature type="region of interest" description="Disordered" evidence="1">
    <location>
        <begin position="245"/>
        <end position="305"/>
    </location>
</feature>
<evidence type="ECO:0008006" key="4">
    <source>
        <dbReference type="Google" id="ProtNLM"/>
    </source>
</evidence>
<feature type="region of interest" description="Disordered" evidence="1">
    <location>
        <begin position="102"/>
        <end position="124"/>
    </location>
</feature>
<reference evidence="3" key="1">
    <citation type="submission" date="2016-10" db="EMBL/GenBank/DDBJ databases">
        <authorList>
            <person name="Varghese N."/>
            <person name="Submissions S."/>
        </authorList>
    </citation>
    <scope>NUCLEOTIDE SEQUENCE [LARGE SCALE GENOMIC DNA]</scope>
    <source>
        <strain evidence="3">UNC267MFSha1.1M11</strain>
    </source>
</reference>
<dbReference type="AlphaFoldDB" id="A0A1G4WZI5"/>
<protein>
    <recommendedName>
        <fullName evidence="4">Helix-turn-helix domain-containing protein</fullName>
    </recommendedName>
</protein>
<proteinExistence type="predicted"/>
<accession>A0A1G4WZI5</accession>
<dbReference type="Proteomes" id="UP000199707">
    <property type="component" value="Unassembled WGS sequence"/>
</dbReference>
<sequence>MSGQLVGEVIAASARLKEIGLSERGFHALIAIAEKAHGDTREASVRWSHIQGGLYGASKRTAERAVSDLKTARLITVVKPGFDNGHGYARAPIYRIERLPDADTAMSVSPPTDTDNRYTDTDKRRTDTDTAVSYLTVPYDGSLDGVTHLSNADDTSALANDEPLPDEPPDDDQPPERVAFDALEMTEDWWPSERVMAQMRDETGRGREWLDYWAEWLRDDRWADGRPQDPRCPSWDDEYRSRVRWAHKNDQGPPSGPAGFRSASGGLDDSEPFDLSRLFDIPTQPRRPEVIDAEVIDSDDGWAAS</sequence>
<name>A0A1G4WZI5_9MYCO</name>